<feature type="transmembrane region" description="Helical" evidence="6">
    <location>
        <begin position="258"/>
        <end position="282"/>
    </location>
</feature>
<protein>
    <recommendedName>
        <fullName evidence="10">FTR1 family iron permease</fullName>
    </recommendedName>
</protein>
<keyword evidence="7" id="KW-0732">Signal</keyword>
<feature type="transmembrane region" description="Helical" evidence="6">
    <location>
        <begin position="370"/>
        <end position="392"/>
    </location>
</feature>
<dbReference type="PANTHER" id="PTHR31632">
    <property type="entry name" value="IRON TRANSPORTER FTH1"/>
    <property type="match status" value="1"/>
</dbReference>
<feature type="chain" id="PRO_5024814334" description="FTR1 family iron permease" evidence="7">
    <location>
        <begin position="28"/>
        <end position="488"/>
    </location>
</feature>
<dbReference type="RefSeq" id="WP_232057187.1">
    <property type="nucleotide sequence ID" value="NZ_AP021853.1"/>
</dbReference>
<feature type="transmembrane region" description="Helical" evidence="6">
    <location>
        <begin position="342"/>
        <end position="364"/>
    </location>
</feature>
<evidence type="ECO:0000256" key="7">
    <source>
        <dbReference type="SAM" id="SignalP"/>
    </source>
</evidence>
<evidence type="ECO:0000256" key="5">
    <source>
        <dbReference type="ARBA" id="ARBA00023136"/>
    </source>
</evidence>
<accession>A0A5K7X6S1</accession>
<feature type="transmembrane region" description="Helical" evidence="6">
    <location>
        <begin position="294"/>
        <end position="313"/>
    </location>
</feature>
<evidence type="ECO:0000313" key="9">
    <source>
        <dbReference type="Proteomes" id="UP000326951"/>
    </source>
</evidence>
<evidence type="ECO:0000256" key="2">
    <source>
        <dbReference type="ARBA" id="ARBA00008333"/>
    </source>
</evidence>
<evidence type="ECO:0000256" key="3">
    <source>
        <dbReference type="ARBA" id="ARBA00022692"/>
    </source>
</evidence>
<dbReference type="Proteomes" id="UP000326951">
    <property type="component" value="Chromosome"/>
</dbReference>
<sequence>MNRRHSIGAIMIVLLLLSLLHPFPAHAAKAVDVSPALKDLNQAITALQKGQSADAPYSSFKTWWQQHKTAVSKSSLDVSIQLSQDISSASLDLLNGNRKQSIKSLSTLRQTLQDYQSGLYGGVKSSTHQSLGSYITELENAKHALEQKDWVTAATQVKQLQQDWLSVEGDVVSQSQSIYTESEKNLVMMDAYLANPKTHSKAQPLIDEMITSLKPLASANYGMWDAALIPIREGLEALLVIGALLTFARKADSTPAKLWIWSGTTLAIVVCLAVGALVSFLLSVASFGNNNSLINGWSGVIASLMLLYVGYWLHRNADIQRWNAFIKSQTAQAISKRKMISFALLAFIAVLREGMETVIFLIGMAGRMPASTLILGIAIGFSFLIVIGVLMLKLGVLLPLRPFFMISSFVVFYLGFKFMGSGIHSLQMAGVLPSSVSDRLPSVNSLSIFPSWYSIVPQAICLVIFVIILSKRWLMNVFHTNSKQAKEA</sequence>
<dbReference type="AlphaFoldDB" id="A0A5K7X6S1"/>
<dbReference type="InterPro" id="IPR004923">
    <property type="entry name" value="FTR1/Fip1/EfeU"/>
</dbReference>
<comment type="subcellular location">
    <subcellularLocation>
        <location evidence="1">Membrane</location>
        <topology evidence="1">Multi-pass membrane protein</topology>
    </subcellularLocation>
</comment>
<evidence type="ECO:0008006" key="10">
    <source>
        <dbReference type="Google" id="ProtNLM"/>
    </source>
</evidence>
<reference evidence="8 9" key="1">
    <citation type="submission" date="2019-09" db="EMBL/GenBank/DDBJ databases">
        <title>Complete genome sequence of Sporolactobacillus terrae 70-3.</title>
        <authorList>
            <person name="Tanaka N."/>
            <person name="Shiwa Y."/>
            <person name="Fujita N."/>
            <person name="Tanasupawat S."/>
        </authorList>
    </citation>
    <scope>NUCLEOTIDE SEQUENCE [LARGE SCALE GENOMIC DNA]</scope>
    <source>
        <strain evidence="8 9">70-3</strain>
    </source>
</reference>
<organism evidence="8 9">
    <name type="scientific">Sporolactobacillus terrae</name>
    <dbReference type="NCBI Taxonomy" id="269673"/>
    <lineage>
        <taxon>Bacteria</taxon>
        <taxon>Bacillati</taxon>
        <taxon>Bacillota</taxon>
        <taxon>Bacilli</taxon>
        <taxon>Bacillales</taxon>
        <taxon>Sporolactobacillaceae</taxon>
        <taxon>Sporolactobacillus</taxon>
    </lineage>
</organism>
<proteinExistence type="inferred from homology"/>
<feature type="transmembrane region" description="Helical" evidence="6">
    <location>
        <begin position="446"/>
        <end position="469"/>
    </location>
</feature>
<dbReference type="PANTHER" id="PTHR31632:SF2">
    <property type="entry name" value="PLASMA MEMBRANE IRON PERMEASE"/>
    <property type="match status" value="1"/>
</dbReference>
<feature type="transmembrane region" description="Helical" evidence="6">
    <location>
        <begin position="404"/>
        <end position="426"/>
    </location>
</feature>
<evidence type="ECO:0000256" key="6">
    <source>
        <dbReference type="SAM" id="Phobius"/>
    </source>
</evidence>
<keyword evidence="5 6" id="KW-0472">Membrane</keyword>
<dbReference type="EMBL" id="AP021853">
    <property type="protein sequence ID" value="BBO00234.1"/>
    <property type="molecule type" value="Genomic_DNA"/>
</dbReference>
<name>A0A5K7X6S1_9BACL</name>
<dbReference type="GO" id="GO:0015093">
    <property type="term" value="F:ferrous iron transmembrane transporter activity"/>
    <property type="evidence" value="ECO:0007669"/>
    <property type="project" value="TreeGrafter"/>
</dbReference>
<evidence type="ECO:0000256" key="4">
    <source>
        <dbReference type="ARBA" id="ARBA00022989"/>
    </source>
</evidence>
<gene>
    <name evidence="8" type="ORF">St703_29380</name>
</gene>
<comment type="similarity">
    <text evidence="2">Belongs to the oxidase-dependent Fe transporter (OFeT) (TC 9.A.10.1) family.</text>
</comment>
<keyword evidence="3 6" id="KW-0812">Transmembrane</keyword>
<dbReference type="Pfam" id="PF03239">
    <property type="entry name" value="FTR1"/>
    <property type="match status" value="1"/>
</dbReference>
<evidence type="ECO:0000313" key="8">
    <source>
        <dbReference type="EMBL" id="BBO00234.1"/>
    </source>
</evidence>
<feature type="signal peptide" evidence="7">
    <location>
        <begin position="1"/>
        <end position="27"/>
    </location>
</feature>
<keyword evidence="4 6" id="KW-1133">Transmembrane helix</keyword>
<dbReference type="GO" id="GO:0033573">
    <property type="term" value="C:high-affinity iron permease complex"/>
    <property type="evidence" value="ECO:0007669"/>
    <property type="project" value="InterPro"/>
</dbReference>
<evidence type="ECO:0000256" key="1">
    <source>
        <dbReference type="ARBA" id="ARBA00004141"/>
    </source>
</evidence>